<feature type="domain" description="Isochorismatase-like" evidence="1">
    <location>
        <begin position="4"/>
        <end position="103"/>
    </location>
</feature>
<dbReference type="SUPFAM" id="SSF52499">
    <property type="entry name" value="Isochorismatase-like hydrolases"/>
    <property type="match status" value="1"/>
</dbReference>
<evidence type="ECO:0000259" key="1">
    <source>
        <dbReference type="Pfam" id="PF00857"/>
    </source>
</evidence>
<gene>
    <name evidence="2" type="ORF">SDC9_200225</name>
</gene>
<dbReference type="InterPro" id="IPR000868">
    <property type="entry name" value="Isochorismatase-like_dom"/>
</dbReference>
<dbReference type="GO" id="GO:0019365">
    <property type="term" value="P:pyridine nucleotide salvage"/>
    <property type="evidence" value="ECO:0007669"/>
    <property type="project" value="InterPro"/>
</dbReference>
<dbReference type="InterPro" id="IPR044717">
    <property type="entry name" value="NIC1"/>
</dbReference>
<dbReference type="GO" id="GO:0008936">
    <property type="term" value="F:nicotinamidase activity"/>
    <property type="evidence" value="ECO:0007669"/>
    <property type="project" value="InterPro"/>
</dbReference>
<sequence>MAFPPHCLKESHEAELIDELVPFKNKMVTLYKNSTNGFMHPDFINVFDKIHADEFICVGCCTDICVLQFALSLKGYINQHNLKVGVSVVRDTVETFGLPGHEQGQFNEMAITLMANAGIKIIDSYKEIME</sequence>
<dbReference type="Pfam" id="PF00857">
    <property type="entry name" value="Isochorismatase"/>
    <property type="match status" value="1"/>
</dbReference>
<dbReference type="EMBL" id="VSSQ01118797">
    <property type="protein sequence ID" value="MPN52563.1"/>
    <property type="molecule type" value="Genomic_DNA"/>
</dbReference>
<dbReference type="PANTHER" id="PTHR47297:SF2">
    <property type="entry name" value="OS02G0606800 PROTEIN"/>
    <property type="match status" value="1"/>
</dbReference>
<evidence type="ECO:0000313" key="2">
    <source>
        <dbReference type="EMBL" id="MPN52563.1"/>
    </source>
</evidence>
<proteinExistence type="predicted"/>
<dbReference type="Gene3D" id="3.40.50.850">
    <property type="entry name" value="Isochorismatase-like"/>
    <property type="match status" value="1"/>
</dbReference>
<dbReference type="AlphaFoldDB" id="A0A645IZD1"/>
<name>A0A645IZD1_9ZZZZ</name>
<accession>A0A645IZD1</accession>
<dbReference type="InterPro" id="IPR036380">
    <property type="entry name" value="Isochorismatase-like_sf"/>
</dbReference>
<organism evidence="2">
    <name type="scientific">bioreactor metagenome</name>
    <dbReference type="NCBI Taxonomy" id="1076179"/>
    <lineage>
        <taxon>unclassified sequences</taxon>
        <taxon>metagenomes</taxon>
        <taxon>ecological metagenomes</taxon>
    </lineage>
</organism>
<dbReference type="PANTHER" id="PTHR47297">
    <property type="match status" value="1"/>
</dbReference>
<reference evidence="2" key="1">
    <citation type="submission" date="2019-08" db="EMBL/GenBank/DDBJ databases">
        <authorList>
            <person name="Kucharzyk K."/>
            <person name="Murdoch R.W."/>
            <person name="Higgins S."/>
            <person name="Loffler F."/>
        </authorList>
    </citation>
    <scope>NUCLEOTIDE SEQUENCE</scope>
</reference>
<protein>
    <recommendedName>
        <fullName evidence="1">Isochorismatase-like domain-containing protein</fullName>
    </recommendedName>
</protein>
<comment type="caution">
    <text evidence="2">The sequence shown here is derived from an EMBL/GenBank/DDBJ whole genome shotgun (WGS) entry which is preliminary data.</text>
</comment>